<evidence type="ECO:0000313" key="1">
    <source>
        <dbReference type="EMBL" id="KAJ7340356.1"/>
    </source>
</evidence>
<reference evidence="1" key="1">
    <citation type="submission" date="2023-01" db="EMBL/GenBank/DDBJ databases">
        <title>Genome assembly of the deep-sea coral Lophelia pertusa.</title>
        <authorList>
            <person name="Herrera S."/>
            <person name="Cordes E."/>
        </authorList>
    </citation>
    <scope>NUCLEOTIDE SEQUENCE</scope>
    <source>
        <strain evidence="1">USNM1676648</strain>
        <tissue evidence="1">Polyp</tissue>
    </source>
</reference>
<accession>A0A9X0CGE8</accession>
<protein>
    <submittedName>
        <fullName evidence="1">Saccharopine dehydrogenase</fullName>
    </submittedName>
</protein>
<evidence type="ECO:0000313" key="2">
    <source>
        <dbReference type="Proteomes" id="UP001163046"/>
    </source>
</evidence>
<organism evidence="1 2">
    <name type="scientific">Desmophyllum pertusum</name>
    <dbReference type="NCBI Taxonomy" id="174260"/>
    <lineage>
        <taxon>Eukaryota</taxon>
        <taxon>Metazoa</taxon>
        <taxon>Cnidaria</taxon>
        <taxon>Anthozoa</taxon>
        <taxon>Hexacorallia</taxon>
        <taxon>Scleractinia</taxon>
        <taxon>Caryophylliina</taxon>
        <taxon>Caryophylliidae</taxon>
        <taxon>Desmophyllum</taxon>
    </lineage>
</organism>
<dbReference type="OrthoDB" id="6129242at2759"/>
<sequence length="204" mass="22849">MTALTRPKQLESTIFLIMVWKPFPAYCDHTNDGGGWTMIFKVVGGVSPPEVGQLCKSSSAQSENVTDTLDTTKNYPSHYKNRIVMNWQVFNPQEVRVVLYENGNELISLKFNASGTNNMDWFSQVNLISSPWSDLKTATNNNKFDIIGRLLDRYFELSGPYTGCDSDTGWLVITNHPVCRGTIALPSPVSNTARRGHSHVMQIT</sequence>
<comment type="caution">
    <text evidence="1">The sequence shown here is derived from an EMBL/GenBank/DDBJ whole genome shotgun (WGS) entry which is preliminary data.</text>
</comment>
<dbReference type="Proteomes" id="UP001163046">
    <property type="component" value="Unassembled WGS sequence"/>
</dbReference>
<dbReference type="AlphaFoldDB" id="A0A9X0CGE8"/>
<proteinExistence type="predicted"/>
<gene>
    <name evidence="1" type="primary">LYS1_1</name>
    <name evidence="1" type="ORF">OS493_003100</name>
</gene>
<name>A0A9X0CGE8_9CNID</name>
<keyword evidence="2" id="KW-1185">Reference proteome</keyword>
<dbReference type="EMBL" id="MU827778">
    <property type="protein sequence ID" value="KAJ7340356.1"/>
    <property type="molecule type" value="Genomic_DNA"/>
</dbReference>
<dbReference type="InterPro" id="IPR036056">
    <property type="entry name" value="Fibrinogen-like_C"/>
</dbReference>
<dbReference type="SUPFAM" id="SSF56496">
    <property type="entry name" value="Fibrinogen C-terminal domain-like"/>
    <property type="match status" value="1"/>
</dbReference>